<evidence type="ECO:0000313" key="1">
    <source>
        <dbReference type="EMBL" id="KAI0499589.1"/>
    </source>
</evidence>
<evidence type="ECO:0000313" key="2">
    <source>
        <dbReference type="Proteomes" id="UP000829196"/>
    </source>
</evidence>
<dbReference type="EMBL" id="JAGYWB010000013">
    <property type="protein sequence ID" value="KAI0499589.1"/>
    <property type="molecule type" value="Genomic_DNA"/>
</dbReference>
<dbReference type="Proteomes" id="UP000829196">
    <property type="component" value="Unassembled WGS sequence"/>
</dbReference>
<name>A0A8T3ATF5_DENNO</name>
<sequence length="80" mass="9325">MWFCDREEQQGATNGRGRSCLRSWKRGSVGVLRMRGFPSHFKGPIRDAIEMSSQLFRRISRDRDLTAPNSARSLQKLWIQ</sequence>
<accession>A0A8T3ATF5</accession>
<comment type="caution">
    <text evidence="1">The sequence shown here is derived from an EMBL/GenBank/DDBJ whole genome shotgun (WGS) entry which is preliminary data.</text>
</comment>
<keyword evidence="2" id="KW-1185">Reference proteome</keyword>
<proteinExistence type="predicted"/>
<organism evidence="1 2">
    <name type="scientific">Dendrobium nobile</name>
    <name type="common">Orchid</name>
    <dbReference type="NCBI Taxonomy" id="94219"/>
    <lineage>
        <taxon>Eukaryota</taxon>
        <taxon>Viridiplantae</taxon>
        <taxon>Streptophyta</taxon>
        <taxon>Embryophyta</taxon>
        <taxon>Tracheophyta</taxon>
        <taxon>Spermatophyta</taxon>
        <taxon>Magnoliopsida</taxon>
        <taxon>Liliopsida</taxon>
        <taxon>Asparagales</taxon>
        <taxon>Orchidaceae</taxon>
        <taxon>Epidendroideae</taxon>
        <taxon>Malaxideae</taxon>
        <taxon>Dendrobiinae</taxon>
        <taxon>Dendrobium</taxon>
    </lineage>
</organism>
<gene>
    <name evidence="1" type="ORF">KFK09_017795</name>
</gene>
<dbReference type="AlphaFoldDB" id="A0A8T3ATF5"/>
<protein>
    <submittedName>
        <fullName evidence="1">Uncharacterized protein</fullName>
    </submittedName>
</protein>
<reference evidence="1" key="1">
    <citation type="journal article" date="2022" name="Front. Genet.">
        <title>Chromosome-Scale Assembly of the Dendrobium nobile Genome Provides Insights Into the Molecular Mechanism of the Biosynthesis of the Medicinal Active Ingredient of Dendrobium.</title>
        <authorList>
            <person name="Xu Q."/>
            <person name="Niu S.-C."/>
            <person name="Li K.-L."/>
            <person name="Zheng P.-J."/>
            <person name="Zhang X.-J."/>
            <person name="Jia Y."/>
            <person name="Liu Y."/>
            <person name="Niu Y.-X."/>
            <person name="Yu L.-H."/>
            <person name="Chen D.-F."/>
            <person name="Zhang G.-Q."/>
        </authorList>
    </citation>
    <scope>NUCLEOTIDE SEQUENCE</scope>
    <source>
        <tissue evidence="1">Leaf</tissue>
    </source>
</reference>